<keyword evidence="5" id="KW-1185">Reference proteome</keyword>
<dbReference type="InterPro" id="IPR001010">
    <property type="entry name" value="Thionin"/>
</dbReference>
<evidence type="ECO:0000313" key="6">
    <source>
        <dbReference type="RefSeq" id="XP_026744661.1"/>
    </source>
</evidence>
<proteinExistence type="predicted"/>
<protein>
    <submittedName>
        <fullName evidence="6">Uncharacterized protein LOC113505994</fullName>
    </submittedName>
</protein>
<name>A0A7E5WWW6_TRINI</name>
<dbReference type="PROSITE" id="PS00271">
    <property type="entry name" value="THIONIN"/>
    <property type="match status" value="1"/>
</dbReference>
<dbReference type="RefSeq" id="XP_026744661.1">
    <property type="nucleotide sequence ID" value="XM_026888860.1"/>
</dbReference>
<evidence type="ECO:0000313" key="5">
    <source>
        <dbReference type="Proteomes" id="UP000322000"/>
    </source>
</evidence>
<dbReference type="GO" id="GO:0005576">
    <property type="term" value="C:extracellular region"/>
    <property type="evidence" value="ECO:0007669"/>
    <property type="project" value="UniProtKB-SubCell"/>
</dbReference>
<dbReference type="GO" id="GO:0006952">
    <property type="term" value="P:defense response"/>
    <property type="evidence" value="ECO:0007669"/>
    <property type="project" value="UniProtKB-KW"/>
</dbReference>
<evidence type="ECO:0000256" key="3">
    <source>
        <dbReference type="ARBA" id="ARBA00022821"/>
    </source>
</evidence>
<evidence type="ECO:0000256" key="4">
    <source>
        <dbReference type="ARBA" id="ARBA00023157"/>
    </source>
</evidence>
<dbReference type="KEGG" id="tnl:113505994"/>
<keyword evidence="2" id="KW-0964">Secreted</keyword>
<dbReference type="GeneID" id="113505994"/>
<dbReference type="InParanoid" id="A0A7E5WWW6"/>
<organism evidence="5 6">
    <name type="scientific">Trichoplusia ni</name>
    <name type="common">Cabbage looper</name>
    <dbReference type="NCBI Taxonomy" id="7111"/>
    <lineage>
        <taxon>Eukaryota</taxon>
        <taxon>Metazoa</taxon>
        <taxon>Ecdysozoa</taxon>
        <taxon>Arthropoda</taxon>
        <taxon>Hexapoda</taxon>
        <taxon>Insecta</taxon>
        <taxon>Pterygota</taxon>
        <taxon>Neoptera</taxon>
        <taxon>Endopterygota</taxon>
        <taxon>Lepidoptera</taxon>
        <taxon>Glossata</taxon>
        <taxon>Ditrysia</taxon>
        <taxon>Noctuoidea</taxon>
        <taxon>Noctuidae</taxon>
        <taxon>Plusiinae</taxon>
        <taxon>Trichoplusia</taxon>
    </lineage>
</organism>
<dbReference type="AlphaFoldDB" id="A0A7E5WWW6"/>
<evidence type="ECO:0000256" key="2">
    <source>
        <dbReference type="ARBA" id="ARBA00022525"/>
    </source>
</evidence>
<gene>
    <name evidence="6" type="primary">LOC113505994</name>
</gene>
<keyword evidence="4" id="KW-1015">Disulfide bond</keyword>
<comment type="subcellular location">
    <subcellularLocation>
        <location evidence="1">Secreted</location>
    </subcellularLocation>
</comment>
<keyword evidence="3" id="KW-0611">Plant defense</keyword>
<sequence>MVKTCCIKWCNREAYAGCGSSFFRKFHQKSCPFDSDSNETRYFVAIIIWQLFKFYNCLIIQGKENLEPTPGTSMEPPFKKARQEQDFENVVAEKKILQYKVKLLSQRLKRRDSKINNLKSALNIMKKKCSNFEEVESVLVNNFSNSNSMIC</sequence>
<accession>A0A7E5WWW6</accession>
<evidence type="ECO:0000256" key="1">
    <source>
        <dbReference type="ARBA" id="ARBA00004613"/>
    </source>
</evidence>
<dbReference type="Proteomes" id="UP000322000">
    <property type="component" value="Chromosome 28"/>
</dbReference>
<dbReference type="OrthoDB" id="5982876at2759"/>
<reference evidence="6" key="1">
    <citation type="submission" date="2025-08" db="UniProtKB">
        <authorList>
            <consortium name="RefSeq"/>
        </authorList>
    </citation>
    <scope>IDENTIFICATION</scope>
</reference>